<feature type="region of interest" description="Disordered" evidence="1">
    <location>
        <begin position="19"/>
        <end position="50"/>
    </location>
</feature>
<evidence type="ECO:0000313" key="2">
    <source>
        <dbReference type="EMBL" id="MDX8001292.1"/>
    </source>
</evidence>
<organism evidence="2 3">
    <name type="scientific">Xenorhabdus littoralis</name>
    <dbReference type="NCBI Taxonomy" id="2582835"/>
    <lineage>
        <taxon>Bacteria</taxon>
        <taxon>Pseudomonadati</taxon>
        <taxon>Pseudomonadota</taxon>
        <taxon>Gammaproteobacteria</taxon>
        <taxon>Enterobacterales</taxon>
        <taxon>Morganellaceae</taxon>
        <taxon>Xenorhabdus</taxon>
    </lineage>
</organism>
<proteinExistence type="predicted"/>
<gene>
    <name evidence="2" type="ORF">FE394_19505</name>
</gene>
<name>A0ABU4SRL4_9GAMM</name>
<reference evidence="3" key="1">
    <citation type="journal article" date="2024" name="Toxins">
        <title>Genome Sequence Analysis of Native Xenorhabdus Strains Isolated from Entomopathogenic Nematodes in Argentina.</title>
        <authorList>
            <person name="Palma L."/>
            <person name="Frizzo L."/>
            <person name="Kaiser S."/>
            <person name="Berry C."/>
            <person name="Caballero P."/>
            <person name="Bode H.B."/>
            <person name="Del Valle E.E."/>
        </authorList>
    </citation>
    <scope>NUCLEOTIDE SEQUENCE [LARGE SCALE GENOMIC DNA]</scope>
    <source>
        <strain evidence="3">Reich</strain>
    </source>
</reference>
<accession>A0ABU4SRL4</accession>
<evidence type="ECO:0000313" key="3">
    <source>
        <dbReference type="Proteomes" id="UP001271640"/>
    </source>
</evidence>
<feature type="compositionally biased region" description="Basic residues" evidence="1">
    <location>
        <begin position="32"/>
        <end position="41"/>
    </location>
</feature>
<protein>
    <submittedName>
        <fullName evidence="2">Plasmid recombination protein</fullName>
    </submittedName>
</protein>
<evidence type="ECO:0000256" key="1">
    <source>
        <dbReference type="SAM" id="MobiDB-lite"/>
    </source>
</evidence>
<dbReference type="Proteomes" id="UP001271640">
    <property type="component" value="Unassembled WGS sequence"/>
</dbReference>
<comment type="caution">
    <text evidence="2">The sequence shown here is derived from an EMBL/GenBank/DDBJ whole genome shotgun (WGS) entry which is preliminary data.</text>
</comment>
<dbReference type="EMBL" id="VCDP01000285">
    <property type="protein sequence ID" value="MDX8001292.1"/>
    <property type="molecule type" value="Genomic_DNA"/>
</dbReference>
<sequence>KFLKRYFTSDDEVRGAQKFLNHKQEHEEQQKRLKQVRRSQQKNRDQGLER</sequence>
<keyword evidence="3" id="KW-1185">Reference proteome</keyword>
<feature type="non-terminal residue" evidence="2">
    <location>
        <position position="1"/>
    </location>
</feature>
<feature type="compositionally biased region" description="Basic and acidic residues" evidence="1">
    <location>
        <begin position="22"/>
        <end position="31"/>
    </location>
</feature>